<name>A0ABD3NJY2_9STRA</name>
<keyword evidence="3" id="KW-1185">Reference proteome</keyword>
<feature type="compositionally biased region" description="Basic residues" evidence="1">
    <location>
        <begin position="361"/>
        <end position="374"/>
    </location>
</feature>
<proteinExistence type="predicted"/>
<feature type="compositionally biased region" description="Polar residues" evidence="1">
    <location>
        <begin position="196"/>
        <end position="205"/>
    </location>
</feature>
<evidence type="ECO:0000313" key="3">
    <source>
        <dbReference type="Proteomes" id="UP001530400"/>
    </source>
</evidence>
<sequence>MSLPIAHKELIQAIACVLSDPHYEKRWFGLDTIADICNSLSPDGLAVNKTTTINAFKISGGLFFALFPFSDQLKKEIGRQGEELVLAVRRLRKPGTAGFFTVVGCFEENNIPDENTAHKAYSGVSIGRSSTRTVQRIDLPLRVCTELDSYINRPGKRYFLPVSHIPTPQIRRRPNTAESTNPSTKKKRRPRTPKSANPQTPQYKTKSQRIEELQQKIERQIMHQKGLEEKIASKVRVLKALEMQIETANCIEAAIQKNLDELERLGVKNHQLTWQPKKEELFYSLGRNSSGVIDVFTDRGVVFLSELSKGVLHQSIPEEEEMPLEDDAAATAEETIVLEDDGTEAMENDAEHTQQADLPRNTRKRRRNTRRARNRRAMFVLDKERCCWVPK</sequence>
<feature type="region of interest" description="Disordered" evidence="1">
    <location>
        <begin position="162"/>
        <end position="210"/>
    </location>
</feature>
<dbReference type="AlphaFoldDB" id="A0ABD3NJY2"/>
<protein>
    <submittedName>
        <fullName evidence="2">Uncharacterized protein</fullName>
    </submittedName>
</protein>
<evidence type="ECO:0000313" key="2">
    <source>
        <dbReference type="EMBL" id="KAL3775844.1"/>
    </source>
</evidence>
<reference evidence="2 3" key="1">
    <citation type="submission" date="2024-10" db="EMBL/GenBank/DDBJ databases">
        <title>Updated reference genomes for cyclostephanoid diatoms.</title>
        <authorList>
            <person name="Roberts W.R."/>
            <person name="Alverson A.J."/>
        </authorList>
    </citation>
    <scope>NUCLEOTIDE SEQUENCE [LARGE SCALE GENOMIC DNA]</scope>
    <source>
        <strain evidence="2 3">AJA010-31</strain>
    </source>
</reference>
<gene>
    <name evidence="2" type="ORF">ACHAWO_005552</name>
</gene>
<feature type="region of interest" description="Disordered" evidence="1">
    <location>
        <begin position="346"/>
        <end position="374"/>
    </location>
</feature>
<accession>A0ABD3NJY2</accession>
<dbReference type="Proteomes" id="UP001530400">
    <property type="component" value="Unassembled WGS sequence"/>
</dbReference>
<organism evidence="2 3">
    <name type="scientific">Cyclotella atomus</name>
    <dbReference type="NCBI Taxonomy" id="382360"/>
    <lineage>
        <taxon>Eukaryota</taxon>
        <taxon>Sar</taxon>
        <taxon>Stramenopiles</taxon>
        <taxon>Ochrophyta</taxon>
        <taxon>Bacillariophyta</taxon>
        <taxon>Coscinodiscophyceae</taxon>
        <taxon>Thalassiosirophycidae</taxon>
        <taxon>Stephanodiscales</taxon>
        <taxon>Stephanodiscaceae</taxon>
        <taxon>Cyclotella</taxon>
    </lineage>
</organism>
<comment type="caution">
    <text evidence="2">The sequence shown here is derived from an EMBL/GenBank/DDBJ whole genome shotgun (WGS) entry which is preliminary data.</text>
</comment>
<evidence type="ECO:0000256" key="1">
    <source>
        <dbReference type="SAM" id="MobiDB-lite"/>
    </source>
</evidence>
<dbReference type="EMBL" id="JALLPJ020001132">
    <property type="protein sequence ID" value="KAL3775844.1"/>
    <property type="molecule type" value="Genomic_DNA"/>
</dbReference>